<dbReference type="EMBL" id="JANZXA010000003">
    <property type="protein sequence ID" value="MCT2399276.1"/>
    <property type="molecule type" value="Genomic_DNA"/>
</dbReference>
<proteinExistence type="predicted"/>
<protein>
    <submittedName>
        <fullName evidence="1">Uncharacterized protein</fullName>
    </submittedName>
</protein>
<dbReference type="RefSeq" id="WP_260045234.1">
    <property type="nucleotide sequence ID" value="NZ_JANZXA010000003.1"/>
</dbReference>
<name>A0ABT2I399_9SPHN</name>
<sequence length="137" mass="14776">MAYKPSRKFTAAVGTILISFFVGLVTKPYWDTAKEAYFEAVFDRCAHANDLSNANWSASNGPKFWFDAQAREFVPVDSAGLATVACTKRWAAFAISDAVEPASDGAPSTAALRVIVSGQTISPPQHIVRIEAFSANE</sequence>
<organism evidence="1 2">
    <name type="scientific">Novosphingobium mangrovi</name>
    <name type="common">ex Huang et al. 2023</name>
    <dbReference type="NCBI Taxonomy" id="2976432"/>
    <lineage>
        <taxon>Bacteria</taxon>
        <taxon>Pseudomonadati</taxon>
        <taxon>Pseudomonadota</taxon>
        <taxon>Alphaproteobacteria</taxon>
        <taxon>Sphingomonadales</taxon>
        <taxon>Sphingomonadaceae</taxon>
        <taxon>Novosphingobium</taxon>
    </lineage>
</organism>
<comment type="caution">
    <text evidence="1">The sequence shown here is derived from an EMBL/GenBank/DDBJ whole genome shotgun (WGS) entry which is preliminary data.</text>
</comment>
<reference evidence="1" key="1">
    <citation type="submission" date="2022-09" db="EMBL/GenBank/DDBJ databases">
        <title>Novosphingobium sp. Nov., a polycyclic aromatic hydrocarbon-degrading bacterium isolated form mangrove sediments in HongKong.</title>
        <authorList>
            <person name="Hu Z."/>
        </authorList>
    </citation>
    <scope>NUCLEOTIDE SEQUENCE</scope>
    <source>
        <strain evidence="1">HK4-1</strain>
    </source>
</reference>
<evidence type="ECO:0000313" key="1">
    <source>
        <dbReference type="EMBL" id="MCT2399276.1"/>
    </source>
</evidence>
<accession>A0ABT2I399</accession>
<gene>
    <name evidence="1" type="ORF">NZK81_06935</name>
</gene>
<keyword evidence="2" id="KW-1185">Reference proteome</keyword>
<evidence type="ECO:0000313" key="2">
    <source>
        <dbReference type="Proteomes" id="UP001165583"/>
    </source>
</evidence>
<dbReference type="Proteomes" id="UP001165583">
    <property type="component" value="Unassembled WGS sequence"/>
</dbReference>